<evidence type="ECO:0000256" key="22">
    <source>
        <dbReference type="ARBA" id="ARBA00046936"/>
    </source>
</evidence>
<feature type="region of interest" description="Disordered" evidence="23">
    <location>
        <begin position="415"/>
        <end position="474"/>
    </location>
</feature>
<evidence type="ECO:0000256" key="14">
    <source>
        <dbReference type="ARBA" id="ARBA00022859"/>
    </source>
</evidence>
<dbReference type="InterPro" id="IPR029071">
    <property type="entry name" value="Ubiquitin-like_domsf"/>
</dbReference>
<dbReference type="GO" id="GO:0051787">
    <property type="term" value="F:misfolded protein binding"/>
    <property type="evidence" value="ECO:0007669"/>
    <property type="project" value="TreeGrafter"/>
</dbReference>
<dbReference type="EMBL" id="JAVRJZ010000008">
    <property type="protein sequence ID" value="KAK2719879.1"/>
    <property type="molecule type" value="Genomic_DNA"/>
</dbReference>
<comment type="function">
    <text evidence="21">Involved in DNA damage-induced apoptosis: following DNA damage, accumulates in the nucleus and forms a complex with p300/EP300, enhancing p300/EP300-mediated p53/TP53 acetylation leading to increase p53/TP53 transcriptional activity. When nuclear, may also act as a component of some chromatin regulator complex that regulates histone 3 'Lys-4' dimethylation (H3K4me2).</text>
</comment>
<dbReference type="GO" id="GO:0007283">
    <property type="term" value="P:spermatogenesis"/>
    <property type="evidence" value="ECO:0007669"/>
    <property type="project" value="UniProtKB-KW"/>
</dbReference>
<dbReference type="GO" id="GO:0006915">
    <property type="term" value="P:apoptotic process"/>
    <property type="evidence" value="ECO:0007669"/>
    <property type="project" value="UniProtKB-KW"/>
</dbReference>
<dbReference type="InterPro" id="IPR021925">
    <property type="entry name" value="BAG6"/>
</dbReference>
<accession>A0AA88LB99</accession>
<keyword evidence="8" id="KW-0964">Secreted</keyword>
<dbReference type="SMART" id="SM00213">
    <property type="entry name" value="UBQ"/>
    <property type="match status" value="1"/>
</dbReference>
<comment type="caution">
    <text evidence="25">The sequence shown here is derived from an EMBL/GenBank/DDBJ whole genome shotgun (WGS) entry which is preliminary data.</text>
</comment>
<feature type="region of interest" description="Disordered" evidence="23">
    <location>
        <begin position="676"/>
        <end position="713"/>
    </location>
</feature>
<dbReference type="InterPro" id="IPR000626">
    <property type="entry name" value="Ubiquitin-like_dom"/>
</dbReference>
<keyword evidence="17" id="KW-0143">Chaperone</keyword>
<evidence type="ECO:0000256" key="18">
    <source>
        <dbReference type="ARBA" id="ARBA00023242"/>
    </source>
</evidence>
<sequence>MDSKTIKITVKCLDSSNFSFDVSPQLTVKEFKEFIQSDVSIPADSQRMIYCGRVLKDDQRLEQHDLNGKAIHLVQRPPPTTLTGDEDRGRDSPPPHHTRRRAGGPNVRHTAFRLGGNLPPSLNLPSSSQMRASTAQRMFNGARSVIHRIGVRDDDEQNPLDFSVSDLGNRYSETIAHSVEVEIPMGNATNQDAQAAVSAALAAVAQSMGIPGIQGASAVPIPGMEGVPQNPNVIGLDIPGVFIEMRNGEVNNRRESNGNTQNREQRNPQQHEQPQDNPTRGGSQTRDPTPPAPSSETPLRGSRQPRVGVMADLVEDLQSVQDLLRPHVDQVRTLLRNDPVFASREEELEAQHVFRRVSEAFHYLAHGYHALSDLMVDFRRAPPRNLYGVPYLVQSMAVVQGVIPVQAEIQIRANTNHQSGEPAREGSVPPSAPTGPPPPSESFNPMQNISFTPDEGANAPSRDTPRAGSGGFTFRAASQPFRANLANILSGNRAPRPAISTNIANLFGSLFRGAVPGGQSGGPTRPSSQVRGQTPPLSQQPPSSQSQGLRPVPPAVPISSVAPGNASTFDEFLSCNSHHLMNRRERSTRTPSTRSPSNAEPMDFDPDLTPISSSLQPQPWHSRVPEPWIHVISQDVLSLSAIYSRRPSFSMDYVEEMPPAYRRNFAPLEVIPPSTNTVPVNEDIRGSDGMEVDMEVSSGAGKSVDHRDSDEDL</sequence>
<dbReference type="Proteomes" id="UP001187531">
    <property type="component" value="Unassembled WGS sequence"/>
</dbReference>
<evidence type="ECO:0000256" key="17">
    <source>
        <dbReference type="ARBA" id="ARBA00023186"/>
    </source>
</evidence>
<dbReference type="Pfam" id="PF00240">
    <property type="entry name" value="ubiquitin"/>
    <property type="match status" value="1"/>
</dbReference>
<evidence type="ECO:0000256" key="10">
    <source>
        <dbReference type="ARBA" id="ARBA00022703"/>
    </source>
</evidence>
<keyword evidence="15" id="KW-0744">Spermatogenesis</keyword>
<dbReference type="Gene3D" id="3.10.20.90">
    <property type="entry name" value="Phosphatidylinositol 3-kinase Catalytic Subunit, Chain A, domain 1"/>
    <property type="match status" value="1"/>
</dbReference>
<keyword evidence="7" id="KW-0963">Cytoplasm</keyword>
<dbReference type="Pfam" id="PF12057">
    <property type="entry name" value="BAG6"/>
    <property type="match status" value="1"/>
</dbReference>
<evidence type="ECO:0000256" key="19">
    <source>
        <dbReference type="ARBA" id="ARBA00029739"/>
    </source>
</evidence>
<evidence type="ECO:0000256" key="16">
    <source>
        <dbReference type="ARBA" id="ARBA00022990"/>
    </source>
</evidence>
<keyword evidence="26" id="KW-1185">Reference proteome</keyword>
<evidence type="ECO:0000256" key="2">
    <source>
        <dbReference type="ARBA" id="ARBA00004123"/>
    </source>
</evidence>
<dbReference type="AlphaFoldDB" id="A0AA88LB99"/>
<comment type="subcellular location">
    <subcellularLocation>
        <location evidence="3">Cytoplasm</location>
        <location evidence="3">Cytosol</location>
    </subcellularLocation>
    <subcellularLocation>
        <location evidence="2">Nucleus</location>
    </subcellularLocation>
    <subcellularLocation>
        <location evidence="4">Secreted</location>
        <location evidence="4">Extracellular exosome</location>
    </subcellularLocation>
</comment>
<keyword evidence="13" id="KW-0156">Chromatin regulator</keyword>
<evidence type="ECO:0000256" key="9">
    <source>
        <dbReference type="ARBA" id="ARBA00022553"/>
    </source>
</evidence>
<keyword evidence="10" id="KW-0053">Apoptosis</keyword>
<evidence type="ECO:0000313" key="25">
    <source>
        <dbReference type="EMBL" id="KAK2719879.1"/>
    </source>
</evidence>
<dbReference type="GO" id="GO:0030154">
    <property type="term" value="P:cell differentiation"/>
    <property type="evidence" value="ECO:0007669"/>
    <property type="project" value="UniProtKB-KW"/>
</dbReference>
<comment type="function">
    <text evidence="1">Released extracellularly via exosomes, it is a ligand of the natural killer/NK cells receptor NCR3 and stimulates NK cells cytotoxicity. It may thereby trigger NK cells cytotoxicity against neighboring tumor cells and immature myeloid dendritic cells (DC).</text>
</comment>
<feature type="region of interest" description="Disordered" evidence="23">
    <location>
        <begin position="73"/>
        <end position="109"/>
    </location>
</feature>
<keyword evidence="18" id="KW-0539">Nucleus</keyword>
<feature type="compositionally biased region" description="Basic and acidic residues" evidence="23">
    <location>
        <begin position="85"/>
        <end position="94"/>
    </location>
</feature>
<evidence type="ECO:0000256" key="11">
    <source>
        <dbReference type="ARBA" id="ARBA00022737"/>
    </source>
</evidence>
<feature type="compositionally biased region" description="Polar residues" evidence="23">
    <location>
        <begin position="610"/>
        <end position="619"/>
    </location>
</feature>
<gene>
    <name evidence="25" type="ORF">QYM36_005377</name>
</gene>
<proteinExistence type="predicted"/>
<evidence type="ECO:0000256" key="8">
    <source>
        <dbReference type="ARBA" id="ARBA00022525"/>
    </source>
</evidence>
<keyword evidence="11" id="KW-0677">Repeat</keyword>
<evidence type="ECO:0000256" key="13">
    <source>
        <dbReference type="ARBA" id="ARBA00022853"/>
    </source>
</evidence>
<evidence type="ECO:0000256" key="21">
    <source>
        <dbReference type="ARBA" id="ARBA00046003"/>
    </source>
</evidence>
<feature type="compositionally biased region" description="Low complexity" evidence="23">
    <location>
        <begin position="535"/>
        <end position="547"/>
    </location>
</feature>
<keyword evidence="12" id="KW-0221">Differentiation</keyword>
<feature type="region of interest" description="Disordered" evidence="23">
    <location>
        <begin position="580"/>
        <end position="620"/>
    </location>
</feature>
<keyword evidence="9" id="KW-0597">Phosphoprotein</keyword>
<dbReference type="GO" id="GO:0071818">
    <property type="term" value="C:BAT3 complex"/>
    <property type="evidence" value="ECO:0007669"/>
    <property type="project" value="TreeGrafter"/>
</dbReference>
<evidence type="ECO:0000256" key="5">
    <source>
        <dbReference type="ARBA" id="ARBA00021614"/>
    </source>
</evidence>
<evidence type="ECO:0000259" key="24">
    <source>
        <dbReference type="PROSITE" id="PS50053"/>
    </source>
</evidence>
<dbReference type="GO" id="GO:0005634">
    <property type="term" value="C:nucleus"/>
    <property type="evidence" value="ECO:0007669"/>
    <property type="project" value="UniProtKB-SubCell"/>
</dbReference>
<dbReference type="PANTHER" id="PTHR15204:SF0">
    <property type="entry name" value="LARGE PROLINE-RICH PROTEIN BAG6"/>
    <property type="match status" value="1"/>
</dbReference>
<feature type="region of interest" description="Disordered" evidence="23">
    <location>
        <begin position="251"/>
        <end position="304"/>
    </location>
</feature>
<keyword evidence="14" id="KW-0391">Immunity</keyword>
<evidence type="ECO:0000313" key="26">
    <source>
        <dbReference type="Proteomes" id="UP001187531"/>
    </source>
</evidence>
<evidence type="ECO:0000256" key="4">
    <source>
        <dbReference type="ARBA" id="ARBA00004550"/>
    </source>
</evidence>
<feature type="region of interest" description="Disordered" evidence="23">
    <location>
        <begin position="514"/>
        <end position="561"/>
    </location>
</feature>
<dbReference type="GO" id="GO:0006325">
    <property type="term" value="P:chromatin organization"/>
    <property type="evidence" value="ECO:0007669"/>
    <property type="project" value="UniProtKB-KW"/>
</dbReference>
<feature type="compositionally biased region" description="Polar residues" evidence="23">
    <location>
        <begin position="257"/>
        <end position="287"/>
    </location>
</feature>
<dbReference type="GO" id="GO:0005576">
    <property type="term" value="C:extracellular region"/>
    <property type="evidence" value="ECO:0007669"/>
    <property type="project" value="UniProtKB-SubCell"/>
</dbReference>
<keyword evidence="6" id="KW-0813">Transport</keyword>
<keyword evidence="16" id="KW-0007">Acetylation</keyword>
<dbReference type="PROSITE" id="PS50053">
    <property type="entry name" value="UBIQUITIN_2"/>
    <property type="match status" value="1"/>
</dbReference>
<dbReference type="GO" id="GO:0002376">
    <property type="term" value="P:immune system process"/>
    <property type="evidence" value="ECO:0007669"/>
    <property type="project" value="UniProtKB-KW"/>
</dbReference>
<name>A0AA88LB99_ARTSF</name>
<protein>
    <recommendedName>
        <fullName evidence="5">Large proline-rich protein BAG6</fullName>
    </recommendedName>
    <alternativeName>
        <fullName evidence="20">BCL2-associated athanogene 6</fullName>
    </alternativeName>
    <alternativeName>
        <fullName evidence="19">HLA-B-associated transcript 3</fullName>
    </alternativeName>
</protein>
<organism evidence="25 26">
    <name type="scientific">Artemia franciscana</name>
    <name type="common">Brine shrimp</name>
    <name type="synonym">Artemia sanfranciscana</name>
    <dbReference type="NCBI Taxonomy" id="6661"/>
    <lineage>
        <taxon>Eukaryota</taxon>
        <taxon>Metazoa</taxon>
        <taxon>Ecdysozoa</taxon>
        <taxon>Arthropoda</taxon>
        <taxon>Crustacea</taxon>
        <taxon>Branchiopoda</taxon>
        <taxon>Anostraca</taxon>
        <taxon>Artemiidae</taxon>
        <taxon>Artemia</taxon>
    </lineage>
</organism>
<evidence type="ECO:0000256" key="20">
    <source>
        <dbReference type="ARBA" id="ARBA00030033"/>
    </source>
</evidence>
<dbReference type="InterPro" id="IPR019954">
    <property type="entry name" value="Ubiquitin_CS"/>
</dbReference>
<evidence type="ECO:0000256" key="1">
    <source>
        <dbReference type="ARBA" id="ARBA00002067"/>
    </source>
</evidence>
<evidence type="ECO:0000256" key="7">
    <source>
        <dbReference type="ARBA" id="ARBA00022490"/>
    </source>
</evidence>
<dbReference type="SUPFAM" id="SSF54236">
    <property type="entry name" value="Ubiquitin-like"/>
    <property type="match status" value="1"/>
</dbReference>
<evidence type="ECO:0000256" key="23">
    <source>
        <dbReference type="SAM" id="MobiDB-lite"/>
    </source>
</evidence>
<evidence type="ECO:0000256" key="3">
    <source>
        <dbReference type="ARBA" id="ARBA00004514"/>
    </source>
</evidence>
<dbReference type="PROSITE" id="PS00299">
    <property type="entry name" value="UBIQUITIN_1"/>
    <property type="match status" value="1"/>
</dbReference>
<dbReference type="PANTHER" id="PTHR15204">
    <property type="entry name" value="LARGE PROLINE-RICH PROTEIN BAG6"/>
    <property type="match status" value="1"/>
</dbReference>
<feature type="domain" description="Ubiquitin-like" evidence="24">
    <location>
        <begin position="6"/>
        <end position="67"/>
    </location>
</feature>
<feature type="compositionally biased region" description="Pro residues" evidence="23">
    <location>
        <begin position="430"/>
        <end position="440"/>
    </location>
</feature>
<reference evidence="25" key="1">
    <citation type="submission" date="2023-07" db="EMBL/GenBank/DDBJ databases">
        <title>Chromosome-level genome assembly of Artemia franciscana.</title>
        <authorList>
            <person name="Jo E."/>
        </authorList>
    </citation>
    <scope>NUCLEOTIDE SEQUENCE</scope>
    <source>
        <tissue evidence="25">Whole body</tissue>
    </source>
</reference>
<dbReference type="GO" id="GO:0036503">
    <property type="term" value="P:ERAD pathway"/>
    <property type="evidence" value="ECO:0007669"/>
    <property type="project" value="TreeGrafter"/>
</dbReference>
<evidence type="ECO:0000256" key="12">
    <source>
        <dbReference type="ARBA" id="ARBA00022782"/>
    </source>
</evidence>
<comment type="subunit">
    <text evidence="22">Component of the BAG6/BAT3 complex, also named BAT3 complex, at least composed of BAG6, UBL4A and GET4/TRC35. Interacts with GET4; the interaction is direct and localizes BAG6 in the cytosol. Interacts with UBL4A; the interaction is direct and required for UBL4A protein stability. Interacts with AIFM1. Interacts with HSPA2. Interacts with CTCFL. Interacts with p300/EP300. Interacts (via ubiquitin-like domain) with RNF126; required for BAG6-dependent ubiquitination of proteins mislocalized to the cytosol. Interacts (via ubiquitin-like domain) with SGTA; SGTA competes with RNF126 by binding the same region of BAG6, thereby promoting deubiquitination of BAG6-target proteins and rescuing them from degradation. Interacts with ricin A chain. Interacts with VCP and AMFR; both form the VCP/p97-AMFR/gp78 complex. Interacts with SYVN1. Interacts with USP13; the interaction is direct and may mediate UBL4A deubiquitination. Interacts with ZFAND2B. Interacts with KPNA2. Interacts with UBQLN4.</text>
</comment>
<evidence type="ECO:0000256" key="6">
    <source>
        <dbReference type="ARBA" id="ARBA00022448"/>
    </source>
</evidence>
<dbReference type="GO" id="GO:0031593">
    <property type="term" value="F:polyubiquitin modification-dependent protein binding"/>
    <property type="evidence" value="ECO:0007669"/>
    <property type="project" value="TreeGrafter"/>
</dbReference>
<evidence type="ECO:0000256" key="15">
    <source>
        <dbReference type="ARBA" id="ARBA00022871"/>
    </source>
</evidence>
<feature type="compositionally biased region" description="Basic and acidic residues" evidence="23">
    <location>
        <begin position="703"/>
        <end position="713"/>
    </location>
</feature>